<name>A0A178IIK3_9BACT</name>
<keyword evidence="2" id="KW-0812">Transmembrane</keyword>
<evidence type="ECO:0000256" key="2">
    <source>
        <dbReference type="SAM" id="Phobius"/>
    </source>
</evidence>
<dbReference type="EMBL" id="LRRQ01000090">
    <property type="protein sequence ID" value="OAM89511.1"/>
    <property type="molecule type" value="Genomic_DNA"/>
</dbReference>
<dbReference type="PANTHER" id="PTHR41795">
    <property type="entry name" value="EXOPOLYSACCHARIDE SYNTHESIS PROTEIN"/>
    <property type="match status" value="1"/>
</dbReference>
<dbReference type="InterPro" id="IPR010331">
    <property type="entry name" value="ExoD"/>
</dbReference>
<evidence type="ECO:0000256" key="1">
    <source>
        <dbReference type="SAM" id="MobiDB-lite"/>
    </source>
</evidence>
<evidence type="ECO:0000313" key="4">
    <source>
        <dbReference type="Proteomes" id="UP000078486"/>
    </source>
</evidence>
<organism evidence="3 4">
    <name type="scientific">Termitidicoccus mucosus</name>
    <dbReference type="NCBI Taxonomy" id="1184151"/>
    <lineage>
        <taxon>Bacteria</taxon>
        <taxon>Pseudomonadati</taxon>
        <taxon>Verrucomicrobiota</taxon>
        <taxon>Opitutia</taxon>
        <taxon>Opitutales</taxon>
        <taxon>Opitutaceae</taxon>
        <taxon>Termitidicoccus</taxon>
    </lineage>
</organism>
<gene>
    <name evidence="3" type="ORF">AW736_12930</name>
</gene>
<proteinExistence type="predicted"/>
<evidence type="ECO:0008006" key="5">
    <source>
        <dbReference type="Google" id="ProtNLM"/>
    </source>
</evidence>
<dbReference type="STRING" id="1184151.AW736_12930"/>
<feature type="transmembrane region" description="Helical" evidence="2">
    <location>
        <begin position="145"/>
        <end position="178"/>
    </location>
</feature>
<dbReference type="RefSeq" id="WP_068770624.1">
    <property type="nucleotide sequence ID" value="NZ_CP109796.1"/>
</dbReference>
<keyword evidence="4" id="KW-1185">Reference proteome</keyword>
<reference evidence="3 4" key="1">
    <citation type="submission" date="2016-01" db="EMBL/GenBank/DDBJ databases">
        <title>High potential of lignocellulose degradation of a new Verrucomicrobia species.</title>
        <authorList>
            <person name="Wang Y."/>
            <person name="Shi Y."/>
            <person name="Qiu Z."/>
            <person name="Liu S."/>
            <person name="Yang H."/>
        </authorList>
    </citation>
    <scope>NUCLEOTIDE SEQUENCE [LARGE SCALE GENOMIC DNA]</scope>
    <source>
        <strain evidence="3 4">TSB47</strain>
    </source>
</reference>
<feature type="transmembrane region" description="Helical" evidence="2">
    <location>
        <begin position="53"/>
        <end position="71"/>
    </location>
</feature>
<feature type="transmembrane region" description="Helical" evidence="2">
    <location>
        <begin position="106"/>
        <end position="125"/>
    </location>
</feature>
<keyword evidence="2" id="KW-0472">Membrane</keyword>
<accession>A0A178IIK3</accession>
<dbReference type="PANTHER" id="PTHR41795:SF1">
    <property type="entry name" value="EXOPOLYSACCHARIDE SYNTHESIS PROTEIN"/>
    <property type="match status" value="1"/>
</dbReference>
<dbReference type="AlphaFoldDB" id="A0A178IIK3"/>
<evidence type="ECO:0000313" key="3">
    <source>
        <dbReference type="EMBL" id="OAM89511.1"/>
    </source>
</evidence>
<dbReference type="Proteomes" id="UP000078486">
    <property type="component" value="Unassembled WGS sequence"/>
</dbReference>
<dbReference type="PIRSF" id="PIRSF033239">
    <property type="entry name" value="ExoD"/>
    <property type="match status" value="1"/>
</dbReference>
<comment type="caution">
    <text evidence="3">The sequence shown here is derived from an EMBL/GenBank/DDBJ whole genome shotgun (WGS) entry which is preliminary data.</text>
</comment>
<sequence length="219" mass="23521">MGTNAAPDNPAPSSSAQASARPRLSGELARLRALFQERPVRLREIIAALHQRAWLLLILLCALPFCVPLPVPGVSTPFGLAAALVALALARGREPKLSDKTLDRKLPAGFFGKLIGFTGGLVRWLEKWQRPRLTFVMDSPMLMRLHGAGLLASALVLMLPLPIPFSNTLPAIGVLLVASGLLERDGLCVLAGHATFLASVLYLTLWGRAAVGLVHYIWG</sequence>
<feature type="region of interest" description="Disordered" evidence="1">
    <location>
        <begin position="1"/>
        <end position="22"/>
    </location>
</feature>
<protein>
    <recommendedName>
        <fullName evidence="5">Exopolysaccharide biosynthesis protein exod</fullName>
    </recommendedName>
</protein>
<feature type="transmembrane region" description="Helical" evidence="2">
    <location>
        <begin position="190"/>
        <end position="218"/>
    </location>
</feature>
<keyword evidence="2" id="KW-1133">Transmembrane helix</keyword>
<dbReference type="Pfam" id="PF06055">
    <property type="entry name" value="ExoD"/>
    <property type="match status" value="1"/>
</dbReference>